<accession>A0A6G1HF28</accession>
<dbReference type="InterPro" id="IPR058334">
    <property type="entry name" value="DUF8021"/>
</dbReference>
<dbReference type="OrthoDB" id="3876723at2759"/>
<evidence type="ECO:0000259" key="1">
    <source>
        <dbReference type="Pfam" id="PF26061"/>
    </source>
</evidence>
<reference evidence="2" key="1">
    <citation type="journal article" date="2020" name="Stud. Mycol.">
        <title>101 Dothideomycetes genomes: a test case for predicting lifestyles and emergence of pathogens.</title>
        <authorList>
            <person name="Haridas S."/>
            <person name="Albert R."/>
            <person name="Binder M."/>
            <person name="Bloem J."/>
            <person name="Labutti K."/>
            <person name="Salamov A."/>
            <person name="Andreopoulos B."/>
            <person name="Baker S."/>
            <person name="Barry K."/>
            <person name="Bills G."/>
            <person name="Bluhm B."/>
            <person name="Cannon C."/>
            <person name="Castanera R."/>
            <person name="Culley D."/>
            <person name="Daum C."/>
            <person name="Ezra D."/>
            <person name="Gonzalez J."/>
            <person name="Henrissat B."/>
            <person name="Kuo A."/>
            <person name="Liang C."/>
            <person name="Lipzen A."/>
            <person name="Lutzoni F."/>
            <person name="Magnuson J."/>
            <person name="Mondo S."/>
            <person name="Nolan M."/>
            <person name="Ohm R."/>
            <person name="Pangilinan J."/>
            <person name="Park H.-J."/>
            <person name="Ramirez L."/>
            <person name="Alfaro M."/>
            <person name="Sun H."/>
            <person name="Tritt A."/>
            <person name="Yoshinaga Y."/>
            <person name="Zwiers L.-H."/>
            <person name="Turgeon B."/>
            <person name="Goodwin S."/>
            <person name="Spatafora J."/>
            <person name="Crous P."/>
            <person name="Grigoriev I."/>
        </authorList>
    </citation>
    <scope>NUCLEOTIDE SEQUENCE</scope>
    <source>
        <strain evidence="2">CBS 113979</strain>
    </source>
</reference>
<dbReference type="Pfam" id="PF26061">
    <property type="entry name" value="DUF8021"/>
    <property type="match status" value="1"/>
</dbReference>
<proteinExistence type="predicted"/>
<dbReference type="Proteomes" id="UP000800041">
    <property type="component" value="Unassembled WGS sequence"/>
</dbReference>
<organism evidence="2 3">
    <name type="scientific">Aulographum hederae CBS 113979</name>
    <dbReference type="NCBI Taxonomy" id="1176131"/>
    <lineage>
        <taxon>Eukaryota</taxon>
        <taxon>Fungi</taxon>
        <taxon>Dikarya</taxon>
        <taxon>Ascomycota</taxon>
        <taxon>Pezizomycotina</taxon>
        <taxon>Dothideomycetes</taxon>
        <taxon>Pleosporomycetidae</taxon>
        <taxon>Aulographales</taxon>
        <taxon>Aulographaceae</taxon>
    </lineage>
</organism>
<protein>
    <recommendedName>
        <fullName evidence="1">DUF8021 domain-containing protein</fullName>
    </recommendedName>
</protein>
<keyword evidence="3" id="KW-1185">Reference proteome</keyword>
<name>A0A6G1HF28_9PEZI</name>
<feature type="domain" description="DUF8021" evidence="1">
    <location>
        <begin position="3"/>
        <end position="61"/>
    </location>
</feature>
<sequence length="80" mass="9180">MFDWAVINRRWVADTQTGVVLGMFNFDYANKFKVGEVAVPFTLWLHEYFKVEAGKLSFIYAPMKNLIVPGGVFDDVWKSG</sequence>
<evidence type="ECO:0000313" key="3">
    <source>
        <dbReference type="Proteomes" id="UP000800041"/>
    </source>
</evidence>
<dbReference type="EMBL" id="ML977138">
    <property type="protein sequence ID" value="KAF1991783.1"/>
    <property type="molecule type" value="Genomic_DNA"/>
</dbReference>
<gene>
    <name evidence="2" type="ORF">K402DRAFT_388330</name>
</gene>
<evidence type="ECO:0000313" key="2">
    <source>
        <dbReference type="EMBL" id="KAF1991783.1"/>
    </source>
</evidence>
<dbReference type="AlphaFoldDB" id="A0A6G1HF28"/>